<proteinExistence type="predicted"/>
<dbReference type="InterPro" id="IPR001584">
    <property type="entry name" value="Integrase_cat-core"/>
</dbReference>
<dbReference type="PANTHER" id="PTHR48475:SF2">
    <property type="entry name" value="RIBONUCLEASE H"/>
    <property type="match status" value="1"/>
</dbReference>
<organism evidence="3 4">
    <name type="scientific">Cuscuta europaea</name>
    <name type="common">European dodder</name>
    <dbReference type="NCBI Taxonomy" id="41803"/>
    <lineage>
        <taxon>Eukaryota</taxon>
        <taxon>Viridiplantae</taxon>
        <taxon>Streptophyta</taxon>
        <taxon>Embryophyta</taxon>
        <taxon>Tracheophyta</taxon>
        <taxon>Spermatophyta</taxon>
        <taxon>Magnoliopsida</taxon>
        <taxon>eudicotyledons</taxon>
        <taxon>Gunneridae</taxon>
        <taxon>Pentapetalae</taxon>
        <taxon>asterids</taxon>
        <taxon>lamiids</taxon>
        <taxon>Solanales</taxon>
        <taxon>Convolvulaceae</taxon>
        <taxon>Cuscuteae</taxon>
        <taxon>Cuscuta</taxon>
        <taxon>Cuscuta subgen. Cuscuta</taxon>
    </lineage>
</organism>
<gene>
    <name evidence="3" type="ORF">CEURO_LOCUS6228</name>
</gene>
<dbReference type="GO" id="GO:0003676">
    <property type="term" value="F:nucleic acid binding"/>
    <property type="evidence" value="ECO:0007669"/>
    <property type="project" value="InterPro"/>
</dbReference>
<dbReference type="Gene3D" id="3.30.420.10">
    <property type="entry name" value="Ribonuclease H-like superfamily/Ribonuclease H"/>
    <property type="match status" value="1"/>
</dbReference>
<name>A0A9P1E497_CUSEU</name>
<feature type="coiled-coil region" evidence="1">
    <location>
        <begin position="106"/>
        <end position="133"/>
    </location>
</feature>
<dbReference type="AlphaFoldDB" id="A0A9P1E497"/>
<dbReference type="InterPro" id="IPR012337">
    <property type="entry name" value="RNaseH-like_sf"/>
</dbReference>
<dbReference type="OrthoDB" id="1322442at2759"/>
<evidence type="ECO:0000259" key="2">
    <source>
        <dbReference type="PROSITE" id="PS50994"/>
    </source>
</evidence>
<comment type="caution">
    <text evidence="3">The sequence shown here is derived from an EMBL/GenBank/DDBJ whole genome shotgun (WGS) entry which is preliminary data.</text>
</comment>
<keyword evidence="4" id="KW-1185">Reference proteome</keyword>
<evidence type="ECO:0000256" key="1">
    <source>
        <dbReference type="SAM" id="Coils"/>
    </source>
</evidence>
<evidence type="ECO:0000313" key="4">
    <source>
        <dbReference type="Proteomes" id="UP001152484"/>
    </source>
</evidence>
<reference evidence="3" key="1">
    <citation type="submission" date="2022-07" db="EMBL/GenBank/DDBJ databases">
        <authorList>
            <person name="Macas J."/>
            <person name="Novak P."/>
            <person name="Neumann P."/>
        </authorList>
    </citation>
    <scope>NUCLEOTIDE SEQUENCE</scope>
</reference>
<dbReference type="SUPFAM" id="SSF53098">
    <property type="entry name" value="Ribonuclease H-like"/>
    <property type="match status" value="1"/>
</dbReference>
<evidence type="ECO:0000313" key="3">
    <source>
        <dbReference type="EMBL" id="CAH9077215.1"/>
    </source>
</evidence>
<dbReference type="InterPro" id="IPR036397">
    <property type="entry name" value="RNaseH_sf"/>
</dbReference>
<accession>A0A9P1E497</accession>
<dbReference type="PROSITE" id="PS50994">
    <property type="entry name" value="INTEGRASE"/>
    <property type="match status" value="1"/>
</dbReference>
<protein>
    <recommendedName>
        <fullName evidence="2">Integrase catalytic domain-containing protein</fullName>
    </recommendedName>
</protein>
<dbReference type="Proteomes" id="UP001152484">
    <property type="component" value="Unassembled WGS sequence"/>
</dbReference>
<dbReference type="PANTHER" id="PTHR48475">
    <property type="entry name" value="RIBONUCLEASE H"/>
    <property type="match status" value="1"/>
</dbReference>
<dbReference type="EMBL" id="CAMAPE010000010">
    <property type="protein sequence ID" value="CAH9077215.1"/>
    <property type="molecule type" value="Genomic_DNA"/>
</dbReference>
<dbReference type="GO" id="GO:0015074">
    <property type="term" value="P:DNA integration"/>
    <property type="evidence" value="ECO:0007669"/>
    <property type="project" value="InterPro"/>
</dbReference>
<feature type="domain" description="Integrase catalytic" evidence="2">
    <location>
        <begin position="1"/>
        <end position="83"/>
    </location>
</feature>
<keyword evidence="1" id="KW-0175">Coiled coil</keyword>
<sequence length="210" mass="24874">MSKNFEQYLTKWGIKHSRASVAYHQANSQVENMSRTIMDRIKKKLEECSSSWPDQLNYILWTYRMTPRTAIGETPFALSYGFQAKVPTEVLLPMYRMMHFDPERNKDALRAELHFIEERRDLATRRMEEYQRATQRYFDKQVKTQSVEVGDLVLRKREKSKPLESGKLAKNWEGPYQVWKKYATGTFGLRTTEGRSVGTSNVEHLRNFYQ</sequence>